<dbReference type="Pfam" id="PF01047">
    <property type="entry name" value="MarR"/>
    <property type="match status" value="1"/>
</dbReference>
<dbReference type="InterPro" id="IPR036390">
    <property type="entry name" value="WH_DNA-bd_sf"/>
</dbReference>
<feature type="domain" description="HTH marR-type" evidence="1">
    <location>
        <begin position="1"/>
        <end position="137"/>
    </location>
</feature>
<dbReference type="InterPro" id="IPR039422">
    <property type="entry name" value="MarR/SlyA-like"/>
</dbReference>
<organism evidence="2 3">
    <name type="scientific">Belnapia mucosa</name>
    <dbReference type="NCBI Taxonomy" id="2804532"/>
    <lineage>
        <taxon>Bacteria</taxon>
        <taxon>Pseudomonadati</taxon>
        <taxon>Pseudomonadota</taxon>
        <taxon>Alphaproteobacteria</taxon>
        <taxon>Acetobacterales</taxon>
        <taxon>Roseomonadaceae</taxon>
        <taxon>Belnapia</taxon>
    </lineage>
</organism>
<proteinExistence type="predicted"/>
<gene>
    <name evidence="2" type="ORF">JMJ55_03140</name>
</gene>
<dbReference type="SUPFAM" id="SSF46785">
    <property type="entry name" value="Winged helix' DNA-binding domain"/>
    <property type="match status" value="1"/>
</dbReference>
<name>A0ABS1UXV8_9PROT</name>
<dbReference type="PANTHER" id="PTHR33164">
    <property type="entry name" value="TRANSCRIPTIONAL REGULATOR, MARR FAMILY"/>
    <property type="match status" value="1"/>
</dbReference>
<sequence>MPGIAPALLGLVFTANRLMSQEALRIVPEVELTPPQFRILNFLLNNPGCSLSDVATSLGVRLPTASVMLVRLGADGLVSRSRDPISRRRMQLALTEHGRTVILAVRRALFARIEARLEGISEEEKAALHRALPALHQLFAEA</sequence>
<dbReference type="InterPro" id="IPR036388">
    <property type="entry name" value="WH-like_DNA-bd_sf"/>
</dbReference>
<accession>A0ABS1UXV8</accession>
<dbReference type="InterPro" id="IPR000835">
    <property type="entry name" value="HTH_MarR-typ"/>
</dbReference>
<dbReference type="Gene3D" id="1.10.10.10">
    <property type="entry name" value="Winged helix-like DNA-binding domain superfamily/Winged helix DNA-binding domain"/>
    <property type="match status" value="1"/>
</dbReference>
<comment type="caution">
    <text evidence="2">The sequence shown here is derived from an EMBL/GenBank/DDBJ whole genome shotgun (WGS) entry which is preliminary data.</text>
</comment>
<dbReference type="PANTHER" id="PTHR33164:SF43">
    <property type="entry name" value="HTH-TYPE TRANSCRIPTIONAL REPRESSOR YETL"/>
    <property type="match status" value="1"/>
</dbReference>
<dbReference type="EMBL" id="JAEUXJ010000001">
    <property type="protein sequence ID" value="MBL6454304.1"/>
    <property type="molecule type" value="Genomic_DNA"/>
</dbReference>
<evidence type="ECO:0000313" key="3">
    <source>
        <dbReference type="Proteomes" id="UP000606490"/>
    </source>
</evidence>
<reference evidence="2 3" key="1">
    <citation type="submission" date="2021-01" db="EMBL/GenBank/DDBJ databases">
        <title>Belnapia mucosa sp. nov. and Belnapia arida sp. nov., isolated from the Tabernas Desert (Almeria, Spain).</title>
        <authorList>
            <person name="Molina-Menor E."/>
            <person name="Vidal-Verdu A."/>
            <person name="Calonge A."/>
            <person name="Satari L."/>
            <person name="Pereto Magraner J."/>
            <person name="Porcar Miralles M."/>
        </authorList>
    </citation>
    <scope>NUCLEOTIDE SEQUENCE [LARGE SCALE GENOMIC DNA]</scope>
    <source>
        <strain evidence="2 3">T6</strain>
    </source>
</reference>
<dbReference type="RefSeq" id="WP_202824017.1">
    <property type="nucleotide sequence ID" value="NZ_JAEUXJ010000001.1"/>
</dbReference>
<evidence type="ECO:0000259" key="1">
    <source>
        <dbReference type="PROSITE" id="PS50995"/>
    </source>
</evidence>
<evidence type="ECO:0000313" key="2">
    <source>
        <dbReference type="EMBL" id="MBL6454304.1"/>
    </source>
</evidence>
<dbReference type="Proteomes" id="UP000606490">
    <property type="component" value="Unassembled WGS sequence"/>
</dbReference>
<keyword evidence="3" id="KW-1185">Reference proteome</keyword>
<dbReference type="SMART" id="SM00347">
    <property type="entry name" value="HTH_MARR"/>
    <property type="match status" value="1"/>
</dbReference>
<protein>
    <submittedName>
        <fullName evidence="2">MarR family transcriptional regulator</fullName>
    </submittedName>
</protein>
<dbReference type="PROSITE" id="PS50995">
    <property type="entry name" value="HTH_MARR_2"/>
    <property type="match status" value="1"/>
</dbReference>